<organism evidence="2 3">
    <name type="scientific">Calocera viscosa (strain TUFC12733)</name>
    <dbReference type="NCBI Taxonomy" id="1330018"/>
    <lineage>
        <taxon>Eukaryota</taxon>
        <taxon>Fungi</taxon>
        <taxon>Dikarya</taxon>
        <taxon>Basidiomycota</taxon>
        <taxon>Agaricomycotina</taxon>
        <taxon>Dacrymycetes</taxon>
        <taxon>Dacrymycetales</taxon>
        <taxon>Dacrymycetaceae</taxon>
        <taxon>Calocera</taxon>
    </lineage>
</organism>
<accession>A0A167G3D9</accession>
<dbReference type="SFLD" id="SFLDS00019">
    <property type="entry name" value="Glutathione_Transferase_(cytos"/>
    <property type="match status" value="1"/>
</dbReference>
<gene>
    <name evidence="2" type="ORF">CALVIDRAFT_507235</name>
</gene>
<dbReference type="OrthoDB" id="5809458at2759"/>
<dbReference type="AlphaFoldDB" id="A0A167G3D9"/>
<dbReference type="PANTHER" id="PTHR12289:SF41">
    <property type="entry name" value="FAILED AXON CONNECTIONS-RELATED"/>
    <property type="match status" value="1"/>
</dbReference>
<dbReference type="InterPro" id="IPR040079">
    <property type="entry name" value="Glutathione_S-Trfase"/>
</dbReference>
<dbReference type="Pfam" id="PF17172">
    <property type="entry name" value="GST_N_4"/>
    <property type="match status" value="1"/>
</dbReference>
<dbReference type="SFLD" id="SFLDG01180">
    <property type="entry name" value="SUF1"/>
    <property type="match status" value="1"/>
</dbReference>
<sequence length="261" mass="29727">MPIKLHNFGEPAFIPRQSYFCQKLETNFRAAGYHDYITVAALPTSGPKGKVPFVTFENGEKMGDSHWVAREMVRRGMLKDLDAGLSDADKADTRAWQSYIEEVVFPSNVVTRYGDDKNWATFVSEAFAKLPVVARAPLAWTIRRGALNQLWARGTGRYSKEEIADILQEALRNIELKLGVHAKEKEAWFVYGGEGPTSLDVILYSWLVCVLSTKCNPVQAEGILQSERLRTYVRRLTEMWFPEYEGVLELTNEMLRIDIID</sequence>
<name>A0A167G3D9_CALVF</name>
<dbReference type="EMBL" id="KV417351">
    <property type="protein sequence ID" value="KZO90127.1"/>
    <property type="molecule type" value="Genomic_DNA"/>
</dbReference>
<dbReference type="InterPro" id="IPR050931">
    <property type="entry name" value="Mito_Protein_Transport_Metaxin"/>
</dbReference>
<keyword evidence="3" id="KW-1185">Reference proteome</keyword>
<dbReference type="GO" id="GO:0005737">
    <property type="term" value="C:cytoplasm"/>
    <property type="evidence" value="ECO:0007669"/>
    <property type="project" value="TreeGrafter"/>
</dbReference>
<feature type="domain" description="Thioredoxin-like fold" evidence="1">
    <location>
        <begin position="20"/>
        <end position="118"/>
    </location>
</feature>
<protein>
    <recommendedName>
        <fullName evidence="1">Thioredoxin-like fold domain-containing protein</fullName>
    </recommendedName>
</protein>
<dbReference type="Proteomes" id="UP000076738">
    <property type="component" value="Unassembled WGS sequence"/>
</dbReference>
<reference evidence="2 3" key="1">
    <citation type="journal article" date="2016" name="Mol. Biol. Evol.">
        <title>Comparative Genomics of Early-Diverging Mushroom-Forming Fungi Provides Insights into the Origins of Lignocellulose Decay Capabilities.</title>
        <authorList>
            <person name="Nagy L.G."/>
            <person name="Riley R."/>
            <person name="Tritt A."/>
            <person name="Adam C."/>
            <person name="Daum C."/>
            <person name="Floudas D."/>
            <person name="Sun H."/>
            <person name="Yadav J.S."/>
            <person name="Pangilinan J."/>
            <person name="Larsson K.H."/>
            <person name="Matsuura K."/>
            <person name="Barry K."/>
            <person name="Labutti K."/>
            <person name="Kuo R."/>
            <person name="Ohm R.A."/>
            <person name="Bhattacharya S.S."/>
            <person name="Shirouzu T."/>
            <person name="Yoshinaga Y."/>
            <person name="Martin F.M."/>
            <person name="Grigoriev I.V."/>
            <person name="Hibbett D.S."/>
        </authorList>
    </citation>
    <scope>NUCLEOTIDE SEQUENCE [LARGE SCALE GENOMIC DNA]</scope>
    <source>
        <strain evidence="2 3">TUFC12733</strain>
    </source>
</reference>
<proteinExistence type="predicted"/>
<evidence type="ECO:0000313" key="3">
    <source>
        <dbReference type="Proteomes" id="UP000076738"/>
    </source>
</evidence>
<dbReference type="InterPro" id="IPR012336">
    <property type="entry name" value="Thioredoxin-like_fold"/>
</dbReference>
<evidence type="ECO:0000259" key="1">
    <source>
        <dbReference type="Pfam" id="PF17172"/>
    </source>
</evidence>
<evidence type="ECO:0000313" key="2">
    <source>
        <dbReference type="EMBL" id="KZO90127.1"/>
    </source>
</evidence>
<dbReference type="PANTHER" id="PTHR12289">
    <property type="entry name" value="METAXIN RELATED"/>
    <property type="match status" value="1"/>
</dbReference>